<dbReference type="SUPFAM" id="SSF53335">
    <property type="entry name" value="S-adenosyl-L-methionine-dependent methyltransferases"/>
    <property type="match status" value="1"/>
</dbReference>
<reference evidence="8" key="1">
    <citation type="submission" date="2021-01" db="EMBL/GenBank/DDBJ databases">
        <title>Fulvivirga kasyanovii gen. nov., sp nov., a novel member of the phylum Bacteroidetes isolated from seawater in a mussel farm.</title>
        <authorList>
            <person name="Zhao L.-H."/>
            <person name="Wang Z.-J."/>
        </authorList>
    </citation>
    <scope>NUCLEOTIDE SEQUENCE</scope>
    <source>
        <strain evidence="8">2943</strain>
    </source>
</reference>
<comment type="caution">
    <text evidence="7">Lacks conserved residue(s) required for the propagation of feature annotation.</text>
</comment>
<feature type="binding site" evidence="7">
    <location>
        <position position="72"/>
    </location>
    <ligand>
        <name>S-adenosyl-L-methionine</name>
        <dbReference type="ChEBI" id="CHEBI:59789"/>
    </ligand>
</feature>
<keyword evidence="3 7" id="KW-0489">Methyltransferase</keyword>
<dbReference type="Gene3D" id="3.40.50.150">
    <property type="entry name" value="Vaccinia Virus protein VP39"/>
    <property type="match status" value="1"/>
</dbReference>
<dbReference type="Pfam" id="PF02390">
    <property type="entry name" value="Methyltransf_4"/>
    <property type="match status" value="1"/>
</dbReference>
<name>A0A937F7W8_9BACT</name>
<dbReference type="EMBL" id="JAESIY010000003">
    <property type="protein sequence ID" value="MBL3655708.1"/>
    <property type="molecule type" value="Genomic_DNA"/>
</dbReference>
<dbReference type="GO" id="GO:0008176">
    <property type="term" value="F:tRNA (guanine(46)-N7)-methyltransferase activity"/>
    <property type="evidence" value="ECO:0007669"/>
    <property type="project" value="UniProtKB-UniRule"/>
</dbReference>
<evidence type="ECO:0000256" key="3">
    <source>
        <dbReference type="ARBA" id="ARBA00022603"/>
    </source>
</evidence>
<dbReference type="NCBIfam" id="NF001080">
    <property type="entry name" value="PRK00121.2-2"/>
    <property type="match status" value="1"/>
</dbReference>
<dbReference type="InterPro" id="IPR003358">
    <property type="entry name" value="tRNA_(Gua-N-7)_MeTrfase_Trmb"/>
</dbReference>
<feature type="binding site" evidence="7">
    <location>
        <position position="157"/>
    </location>
    <ligand>
        <name>substrate</name>
    </ligand>
</feature>
<dbReference type="AlphaFoldDB" id="A0A937F7W8"/>
<protein>
    <recommendedName>
        <fullName evidence="7">tRNA (guanine-N(7)-)-methyltransferase</fullName>
        <ecNumber evidence="7">2.1.1.33</ecNumber>
    </recommendedName>
    <alternativeName>
        <fullName evidence="7">tRNA (guanine(46)-N(7))-methyltransferase</fullName>
    </alternativeName>
    <alternativeName>
        <fullName evidence="7">tRNA(m7G46)-methyltransferase</fullName>
    </alternativeName>
</protein>
<evidence type="ECO:0000256" key="2">
    <source>
        <dbReference type="ARBA" id="ARBA00003015"/>
    </source>
</evidence>
<dbReference type="Proteomes" id="UP000659388">
    <property type="component" value="Unassembled WGS sequence"/>
</dbReference>
<feature type="binding site" evidence="7">
    <location>
        <position position="47"/>
    </location>
    <ligand>
        <name>S-adenosyl-L-methionine</name>
        <dbReference type="ChEBI" id="CHEBI:59789"/>
    </ligand>
</feature>
<evidence type="ECO:0000256" key="4">
    <source>
        <dbReference type="ARBA" id="ARBA00022679"/>
    </source>
</evidence>
<evidence type="ECO:0000313" key="9">
    <source>
        <dbReference type="Proteomes" id="UP000659388"/>
    </source>
</evidence>
<comment type="caution">
    <text evidence="8">The sequence shown here is derived from an EMBL/GenBank/DDBJ whole genome shotgun (WGS) entry which is preliminary data.</text>
</comment>
<evidence type="ECO:0000256" key="7">
    <source>
        <dbReference type="HAMAP-Rule" id="MF_01057"/>
    </source>
</evidence>
<evidence type="ECO:0000256" key="6">
    <source>
        <dbReference type="ARBA" id="ARBA00022694"/>
    </source>
</evidence>
<proteinExistence type="inferred from homology"/>
<organism evidence="8 9">
    <name type="scientific">Fulvivirga sediminis</name>
    <dbReference type="NCBI Taxonomy" id="2803949"/>
    <lineage>
        <taxon>Bacteria</taxon>
        <taxon>Pseudomonadati</taxon>
        <taxon>Bacteroidota</taxon>
        <taxon>Cytophagia</taxon>
        <taxon>Cytophagales</taxon>
        <taxon>Fulvivirgaceae</taxon>
        <taxon>Fulvivirga</taxon>
    </lineage>
</organism>
<dbReference type="PANTHER" id="PTHR23417:SF14">
    <property type="entry name" value="PENTACOTRIPEPTIDE-REPEAT REGION OF PRORP DOMAIN-CONTAINING PROTEIN"/>
    <property type="match status" value="1"/>
</dbReference>
<keyword evidence="5 7" id="KW-0949">S-adenosyl-L-methionine</keyword>
<dbReference type="EC" id="2.1.1.33" evidence="7"/>
<comment type="catalytic activity">
    <reaction evidence="1 7">
        <text>guanosine(46) in tRNA + S-adenosyl-L-methionine = N(7)-methylguanosine(46) in tRNA + S-adenosyl-L-homocysteine</text>
        <dbReference type="Rhea" id="RHEA:42708"/>
        <dbReference type="Rhea" id="RHEA-COMP:10188"/>
        <dbReference type="Rhea" id="RHEA-COMP:10189"/>
        <dbReference type="ChEBI" id="CHEBI:57856"/>
        <dbReference type="ChEBI" id="CHEBI:59789"/>
        <dbReference type="ChEBI" id="CHEBI:74269"/>
        <dbReference type="ChEBI" id="CHEBI:74480"/>
        <dbReference type="EC" id="2.1.1.33"/>
    </reaction>
</comment>
<evidence type="ECO:0000256" key="1">
    <source>
        <dbReference type="ARBA" id="ARBA00000142"/>
    </source>
</evidence>
<dbReference type="GO" id="GO:0043527">
    <property type="term" value="C:tRNA methyltransferase complex"/>
    <property type="evidence" value="ECO:0007669"/>
    <property type="project" value="TreeGrafter"/>
</dbReference>
<gene>
    <name evidence="7 8" type="primary">trmB</name>
    <name evidence="8" type="ORF">JL102_06185</name>
</gene>
<comment type="similarity">
    <text evidence="7">Belongs to the class I-like SAM-binding methyltransferase superfamily. TrmB family.</text>
</comment>
<comment type="pathway">
    <text evidence="7">tRNA modification; N(7)-methylguanine-tRNA biosynthesis.</text>
</comment>
<dbReference type="InterPro" id="IPR055361">
    <property type="entry name" value="tRNA_methyltr_TrmB_bact"/>
</dbReference>
<dbReference type="InterPro" id="IPR029063">
    <property type="entry name" value="SAM-dependent_MTases_sf"/>
</dbReference>
<keyword evidence="9" id="KW-1185">Reference proteome</keyword>
<keyword evidence="6 7" id="KW-0819">tRNA processing</keyword>
<dbReference type="NCBIfam" id="TIGR00091">
    <property type="entry name" value="tRNA (guanosine(46)-N7)-methyltransferase TrmB"/>
    <property type="match status" value="1"/>
</dbReference>
<evidence type="ECO:0000256" key="5">
    <source>
        <dbReference type="ARBA" id="ARBA00022691"/>
    </source>
</evidence>
<comment type="function">
    <text evidence="2 7">Catalyzes the formation of N(7)-methylguanine at position 46 (m7G46) in tRNA.</text>
</comment>
<accession>A0A937F7W8</accession>
<dbReference type="HAMAP" id="MF_01057">
    <property type="entry name" value="tRNA_methyltr_TrmB"/>
    <property type="match status" value="1"/>
</dbReference>
<dbReference type="PANTHER" id="PTHR23417">
    <property type="entry name" value="3-DEOXY-D-MANNO-OCTULOSONIC-ACID TRANSFERASE/TRNA GUANINE-N 7 - -METHYLTRANSFERASE"/>
    <property type="match status" value="1"/>
</dbReference>
<keyword evidence="4 7" id="KW-0808">Transferase</keyword>
<evidence type="ECO:0000313" key="8">
    <source>
        <dbReference type="EMBL" id="MBL3655708.1"/>
    </source>
</evidence>
<dbReference type="PROSITE" id="PS51625">
    <property type="entry name" value="SAM_MT_TRMB"/>
    <property type="match status" value="1"/>
</dbReference>
<feature type="binding site" evidence="7">
    <location>
        <position position="121"/>
    </location>
    <ligand>
        <name>S-adenosyl-L-methionine</name>
        <dbReference type="ChEBI" id="CHEBI:59789"/>
    </ligand>
</feature>
<sequence>MARGKLARFAANAERKNVIEPGKPILDEIKGHWHERYFENENDITLELACGRGEYTIGLSRLFPEKNFIGIDLKGDRIWKGSGIALEEGLDNVGFLRVHILELEKYFEPQEVSDIWITFPDPRPRDRDEKRRITHGRYLDIYKGILKHNGNVFFKTDNTGLFEYTLEVLKERNDIKDLVYTFDLYHSDLKEECYDIRTRYEKKFSEEGHDIKYLRFKFSQ</sequence>
<feature type="binding site" evidence="7">
    <location>
        <begin position="198"/>
        <end position="201"/>
    </location>
    <ligand>
        <name>substrate</name>
    </ligand>
</feature>
<dbReference type="RefSeq" id="WP_202243393.1">
    <property type="nucleotide sequence ID" value="NZ_JAESIY010000003.1"/>
</dbReference>